<name>A0ABX0FDA7_9BACL</name>
<reference evidence="1 2" key="1">
    <citation type="submission" date="2020-01" db="EMBL/GenBank/DDBJ databases">
        <title>Polyphasic characterisation and genomic insights into a novel alkali tolerant bacterium VR-M41.</title>
        <authorList>
            <person name="Vemuluri V.R."/>
        </authorList>
    </citation>
    <scope>NUCLEOTIDE SEQUENCE [LARGE SCALE GENOMIC DNA]</scope>
    <source>
        <strain evidence="1 2">VR-M41</strain>
    </source>
</reference>
<dbReference type="Proteomes" id="UP000800303">
    <property type="component" value="Unassembled WGS sequence"/>
</dbReference>
<dbReference type="RefSeq" id="WP_166278520.1">
    <property type="nucleotide sequence ID" value="NZ_JAAFGS010000010.1"/>
</dbReference>
<proteinExistence type="predicted"/>
<keyword evidence="2" id="KW-1185">Reference proteome</keyword>
<accession>A0ABX0FDA7</accession>
<sequence length="117" mass="12872">MSVSAEGEGSSENIPAKLATYNWNGVMTYGGPYEAARKTKAMKAEPKSVIRLAFDKAPEEVNVRRHTSSSEFVEVESEAEAEDHSFTLPERPGEYVYGIEGDWPEGAAIYGIKIKVE</sequence>
<comment type="caution">
    <text evidence="1">The sequence shown here is derived from an EMBL/GenBank/DDBJ whole genome shotgun (WGS) entry which is preliminary data.</text>
</comment>
<protein>
    <recommendedName>
        <fullName evidence="3">Peptidase C-terminal archaeal/bacterial domain-containing protein</fullName>
    </recommendedName>
</protein>
<organism evidence="1 2">
    <name type="scientific">Saccharibacillus alkalitolerans</name>
    <dbReference type="NCBI Taxonomy" id="2705290"/>
    <lineage>
        <taxon>Bacteria</taxon>
        <taxon>Bacillati</taxon>
        <taxon>Bacillota</taxon>
        <taxon>Bacilli</taxon>
        <taxon>Bacillales</taxon>
        <taxon>Paenibacillaceae</taxon>
        <taxon>Saccharibacillus</taxon>
    </lineage>
</organism>
<gene>
    <name evidence="1" type="ORF">GYN08_20480</name>
</gene>
<dbReference type="EMBL" id="JAAFGS010000010">
    <property type="protein sequence ID" value="NGZ77673.1"/>
    <property type="molecule type" value="Genomic_DNA"/>
</dbReference>
<evidence type="ECO:0008006" key="3">
    <source>
        <dbReference type="Google" id="ProtNLM"/>
    </source>
</evidence>
<evidence type="ECO:0000313" key="2">
    <source>
        <dbReference type="Proteomes" id="UP000800303"/>
    </source>
</evidence>
<evidence type="ECO:0000313" key="1">
    <source>
        <dbReference type="EMBL" id="NGZ77673.1"/>
    </source>
</evidence>